<dbReference type="FunFam" id="2.60.40.60:FF:000021">
    <property type="entry name" value="FAT atypical cadherin 1"/>
    <property type="match status" value="1"/>
</dbReference>
<dbReference type="GO" id="GO:0070161">
    <property type="term" value="C:anchoring junction"/>
    <property type="evidence" value="ECO:0007669"/>
    <property type="project" value="UniProtKB-ARBA"/>
</dbReference>
<dbReference type="GO" id="GO:0045296">
    <property type="term" value="F:cadherin binding"/>
    <property type="evidence" value="ECO:0007669"/>
    <property type="project" value="TreeGrafter"/>
</dbReference>
<feature type="domain" description="Cadherin" evidence="17">
    <location>
        <begin position="42"/>
        <end position="74"/>
    </location>
</feature>
<dbReference type="FunFam" id="2.60.40.60:FF:000059">
    <property type="entry name" value="FAT atypical cadherin 3"/>
    <property type="match status" value="1"/>
</dbReference>
<evidence type="ECO:0000256" key="6">
    <source>
        <dbReference type="ARBA" id="ARBA00022837"/>
    </source>
</evidence>
<dbReference type="FunFam" id="2.60.40.60:FF:000186">
    <property type="entry name" value="FAT atypical cadherin 2"/>
    <property type="match status" value="1"/>
</dbReference>
<dbReference type="Gene3D" id="2.60.40.60">
    <property type="entry name" value="Cadherins"/>
    <property type="match status" value="26"/>
</dbReference>
<dbReference type="FunFam" id="2.60.40.60:FF:000084">
    <property type="entry name" value="FAT atypical cadherin 3"/>
    <property type="match status" value="1"/>
</dbReference>
<evidence type="ECO:0000256" key="11">
    <source>
        <dbReference type="ARBA" id="ARBA00023180"/>
    </source>
</evidence>
<feature type="region of interest" description="Disordered" evidence="14">
    <location>
        <begin position="3527"/>
        <end position="3556"/>
    </location>
</feature>
<comment type="caution">
    <text evidence="13">Lacks conserved residue(s) required for the propagation of feature annotation.</text>
</comment>
<feature type="compositionally biased region" description="Polar residues" evidence="14">
    <location>
        <begin position="3625"/>
        <end position="3640"/>
    </location>
</feature>
<dbReference type="Pfam" id="PF02210">
    <property type="entry name" value="Laminin_G_2"/>
    <property type="match status" value="1"/>
</dbReference>
<dbReference type="Gene3D" id="2.10.25.10">
    <property type="entry name" value="Laminin"/>
    <property type="match status" value="5"/>
</dbReference>
<feature type="domain" description="Cadherin" evidence="17">
    <location>
        <begin position="2236"/>
        <end position="2314"/>
    </location>
</feature>
<keyword evidence="7" id="KW-0130">Cell adhesion</keyword>
<dbReference type="PROSITE" id="PS00232">
    <property type="entry name" value="CADHERIN_1"/>
    <property type="match status" value="12"/>
</dbReference>
<feature type="domain" description="Cadherin" evidence="17">
    <location>
        <begin position="1693"/>
        <end position="1784"/>
    </location>
</feature>
<dbReference type="FunFam" id="2.60.40.60:FF:000065">
    <property type="entry name" value="FAT atypical cadherin 1"/>
    <property type="match status" value="1"/>
</dbReference>
<feature type="domain" description="Cadherin" evidence="17">
    <location>
        <begin position="2640"/>
        <end position="2743"/>
    </location>
</feature>
<feature type="disulfide bond" evidence="13">
    <location>
        <begin position="3194"/>
        <end position="3211"/>
    </location>
</feature>
<keyword evidence="9" id="KW-0472">Membrane</keyword>
<dbReference type="PROSITE" id="PS01187">
    <property type="entry name" value="EGF_CA"/>
    <property type="match status" value="1"/>
</dbReference>
<feature type="domain" description="Cadherin" evidence="17">
    <location>
        <begin position="181"/>
        <end position="279"/>
    </location>
</feature>
<dbReference type="InterPro" id="IPR001791">
    <property type="entry name" value="Laminin_G"/>
</dbReference>
<dbReference type="FunFam" id="2.60.40.60:FF:000058">
    <property type="entry name" value="FAT atypical cadherin 3"/>
    <property type="match status" value="1"/>
</dbReference>
<dbReference type="CDD" id="cd11304">
    <property type="entry name" value="Cadherin_repeat"/>
    <property type="match status" value="23"/>
</dbReference>
<keyword evidence="8" id="KW-1133">Transmembrane helix</keyword>
<feature type="domain" description="Cadherin" evidence="17">
    <location>
        <begin position="1993"/>
        <end position="2090"/>
    </location>
</feature>
<comment type="subcellular location">
    <subcellularLocation>
        <location evidence="1">Cell membrane</location>
        <topology evidence="1">Single-pass type I membrane protein</topology>
    </subcellularLocation>
</comment>
<dbReference type="SMART" id="SM00282">
    <property type="entry name" value="LamG"/>
    <property type="match status" value="1"/>
</dbReference>
<dbReference type="SMART" id="SM00181">
    <property type="entry name" value="EGF"/>
    <property type="match status" value="6"/>
</dbReference>
<dbReference type="EMBL" id="OE000169">
    <property type="protein sequence ID" value="CAD7452743.1"/>
    <property type="molecule type" value="Genomic_DNA"/>
</dbReference>
<dbReference type="GO" id="GO:0048589">
    <property type="term" value="P:developmental growth"/>
    <property type="evidence" value="ECO:0007669"/>
    <property type="project" value="UniProtKB-ARBA"/>
</dbReference>
<dbReference type="GO" id="GO:0035239">
    <property type="term" value="P:tube morphogenesis"/>
    <property type="evidence" value="ECO:0007669"/>
    <property type="project" value="UniProtKB-ARBA"/>
</dbReference>
<dbReference type="PROSITE" id="PS50026">
    <property type="entry name" value="EGF_3"/>
    <property type="match status" value="5"/>
</dbReference>
<feature type="domain" description="Cadherin" evidence="17">
    <location>
        <begin position="1892"/>
        <end position="1997"/>
    </location>
</feature>
<reference evidence="18" key="1">
    <citation type="submission" date="2020-11" db="EMBL/GenBank/DDBJ databases">
        <authorList>
            <person name="Tran Van P."/>
        </authorList>
    </citation>
    <scope>NUCLEOTIDE SEQUENCE</scope>
</reference>
<dbReference type="FunFam" id="2.60.40.60:FF:000053">
    <property type="entry name" value="FAT atypical cadherin 3"/>
    <property type="match status" value="1"/>
</dbReference>
<feature type="domain" description="Cadherin" evidence="17">
    <location>
        <begin position="386"/>
        <end position="599"/>
    </location>
</feature>
<dbReference type="GO" id="GO:0008104">
    <property type="term" value="P:intracellular protein localization"/>
    <property type="evidence" value="ECO:0007669"/>
    <property type="project" value="UniProtKB-ARBA"/>
</dbReference>
<feature type="disulfide bond" evidence="13">
    <location>
        <begin position="3213"/>
        <end position="3222"/>
    </location>
</feature>
<dbReference type="SUPFAM" id="SSF49899">
    <property type="entry name" value="Concanavalin A-like lectins/glucanases"/>
    <property type="match status" value="1"/>
</dbReference>
<feature type="domain" description="Cadherin" evidence="17">
    <location>
        <begin position="1222"/>
        <end position="1367"/>
    </location>
</feature>
<name>A0A7R9FHD0_9NEOP</name>
<feature type="disulfide bond" evidence="13">
    <location>
        <begin position="3287"/>
        <end position="3296"/>
    </location>
</feature>
<dbReference type="GO" id="GO:0098858">
    <property type="term" value="C:actin-based cell projection"/>
    <property type="evidence" value="ECO:0007669"/>
    <property type="project" value="UniProtKB-ARBA"/>
</dbReference>
<keyword evidence="11" id="KW-0325">Glycoprotein</keyword>
<dbReference type="FunFam" id="2.60.40.60:FF:000100">
    <property type="entry name" value="protocadherin Fat 2"/>
    <property type="match status" value="1"/>
</dbReference>
<dbReference type="InterPro" id="IPR000742">
    <property type="entry name" value="EGF"/>
</dbReference>
<feature type="domain" description="EGF-like" evidence="16">
    <location>
        <begin position="3261"/>
        <end position="3297"/>
    </location>
</feature>
<feature type="domain" description="Cadherin" evidence="17">
    <location>
        <begin position="2315"/>
        <end position="2415"/>
    </location>
</feature>
<dbReference type="GO" id="GO:0007010">
    <property type="term" value="P:cytoskeleton organization"/>
    <property type="evidence" value="ECO:0007669"/>
    <property type="project" value="UniProtKB-ARBA"/>
</dbReference>
<evidence type="ECO:0000313" key="18">
    <source>
        <dbReference type="EMBL" id="CAD7452743.1"/>
    </source>
</evidence>
<dbReference type="FunFam" id="2.60.40.60:FF:000020">
    <property type="entry name" value="Dachsous cadherin-related 1b"/>
    <property type="match status" value="1"/>
</dbReference>
<dbReference type="InterPro" id="IPR001881">
    <property type="entry name" value="EGF-like_Ca-bd_dom"/>
</dbReference>
<dbReference type="PROSITE" id="PS00022">
    <property type="entry name" value="EGF_1"/>
    <property type="match status" value="4"/>
</dbReference>
<dbReference type="InterPro" id="IPR013320">
    <property type="entry name" value="ConA-like_dom_sf"/>
</dbReference>
<keyword evidence="4" id="KW-0732">Signal</keyword>
<feature type="domain" description="Cadherin" evidence="17">
    <location>
        <begin position="2521"/>
        <end position="2625"/>
    </location>
</feature>
<evidence type="ECO:0000256" key="9">
    <source>
        <dbReference type="ARBA" id="ARBA00023136"/>
    </source>
</evidence>
<evidence type="ECO:0000256" key="3">
    <source>
        <dbReference type="ARBA" id="ARBA00022692"/>
    </source>
</evidence>
<dbReference type="CDD" id="cd00110">
    <property type="entry name" value="LamG"/>
    <property type="match status" value="1"/>
</dbReference>
<feature type="domain" description="Cadherin" evidence="17">
    <location>
        <begin position="1120"/>
        <end position="1221"/>
    </location>
</feature>
<dbReference type="GO" id="GO:0007431">
    <property type="term" value="P:salivary gland development"/>
    <property type="evidence" value="ECO:0007669"/>
    <property type="project" value="UniProtKB-ARBA"/>
</dbReference>
<dbReference type="FunFam" id="2.60.40.60:FF:000032">
    <property type="entry name" value="FAT atypical cadherin 1"/>
    <property type="match status" value="1"/>
</dbReference>
<dbReference type="PANTHER" id="PTHR24027:SF438">
    <property type="entry name" value="CADHERIN 23"/>
    <property type="match status" value="1"/>
</dbReference>
<feature type="domain" description="Cadherin" evidence="17">
    <location>
        <begin position="1573"/>
        <end position="1684"/>
    </location>
</feature>
<feature type="domain" description="Cadherin" evidence="17">
    <location>
        <begin position="827"/>
        <end position="911"/>
    </location>
</feature>
<gene>
    <name evidence="18" type="ORF">TTEB3V08_LOCUS916</name>
</gene>
<feature type="compositionally biased region" description="Polar residues" evidence="14">
    <location>
        <begin position="3421"/>
        <end position="3433"/>
    </location>
</feature>
<dbReference type="InterPro" id="IPR039808">
    <property type="entry name" value="Cadherin"/>
</dbReference>
<dbReference type="GO" id="GO:0001736">
    <property type="term" value="P:establishment of planar polarity"/>
    <property type="evidence" value="ECO:0007669"/>
    <property type="project" value="UniProtKB-ARBA"/>
</dbReference>
<dbReference type="Pfam" id="PF00028">
    <property type="entry name" value="Cadherin"/>
    <property type="match status" value="19"/>
</dbReference>
<feature type="domain" description="Cadherin" evidence="17">
    <location>
        <begin position="600"/>
        <end position="697"/>
    </location>
</feature>
<dbReference type="GO" id="GO:0007297">
    <property type="term" value="P:follicle cell of egg chamber migration"/>
    <property type="evidence" value="ECO:0007669"/>
    <property type="project" value="UniProtKB-ARBA"/>
</dbReference>
<evidence type="ECO:0000259" key="16">
    <source>
        <dbReference type="PROSITE" id="PS50026"/>
    </source>
</evidence>
<proteinExistence type="predicted"/>
<evidence type="ECO:0000256" key="8">
    <source>
        <dbReference type="ARBA" id="ARBA00022989"/>
    </source>
</evidence>
<dbReference type="InterPro" id="IPR000152">
    <property type="entry name" value="EGF-type_Asp/Asn_hydroxyl_site"/>
</dbReference>
<dbReference type="SMART" id="SM00179">
    <property type="entry name" value="EGF_CA"/>
    <property type="match status" value="4"/>
</dbReference>
<dbReference type="SUPFAM" id="SSF57196">
    <property type="entry name" value="EGF/Laminin"/>
    <property type="match status" value="5"/>
</dbReference>
<feature type="compositionally biased region" description="Basic and acidic residues" evidence="14">
    <location>
        <begin position="463"/>
        <end position="472"/>
    </location>
</feature>
<keyword evidence="6 12" id="KW-0106">Calcium</keyword>
<keyword evidence="5" id="KW-0677">Repeat</keyword>
<feature type="disulfide bond" evidence="13">
    <location>
        <begin position="3173"/>
        <end position="3182"/>
    </location>
</feature>
<evidence type="ECO:0000256" key="1">
    <source>
        <dbReference type="ARBA" id="ARBA00004251"/>
    </source>
</evidence>
<organism evidence="18">
    <name type="scientific">Timema tahoe</name>
    <dbReference type="NCBI Taxonomy" id="61484"/>
    <lineage>
        <taxon>Eukaryota</taxon>
        <taxon>Metazoa</taxon>
        <taxon>Ecdysozoa</taxon>
        <taxon>Arthropoda</taxon>
        <taxon>Hexapoda</taxon>
        <taxon>Insecta</taxon>
        <taxon>Pterygota</taxon>
        <taxon>Neoptera</taxon>
        <taxon>Polyneoptera</taxon>
        <taxon>Phasmatodea</taxon>
        <taxon>Timematodea</taxon>
        <taxon>Timematoidea</taxon>
        <taxon>Timematidae</taxon>
        <taxon>Timema</taxon>
    </lineage>
</organism>
<feature type="domain" description="Laminin G" evidence="15">
    <location>
        <begin position="2954"/>
        <end position="3138"/>
    </location>
</feature>
<evidence type="ECO:0000256" key="10">
    <source>
        <dbReference type="ARBA" id="ARBA00023157"/>
    </source>
</evidence>
<dbReference type="GO" id="GO:0007424">
    <property type="term" value="P:open tracheal system development"/>
    <property type="evidence" value="ECO:0007669"/>
    <property type="project" value="UniProtKB-ARBA"/>
</dbReference>
<evidence type="ECO:0000256" key="7">
    <source>
        <dbReference type="ARBA" id="ARBA00022889"/>
    </source>
</evidence>
<feature type="compositionally biased region" description="Polar residues" evidence="14">
    <location>
        <begin position="3532"/>
        <end position="3548"/>
    </location>
</feature>
<dbReference type="PRINTS" id="PR00205">
    <property type="entry name" value="CADHERIN"/>
</dbReference>
<feature type="compositionally biased region" description="Low complexity" evidence="14">
    <location>
        <begin position="473"/>
        <end position="488"/>
    </location>
</feature>
<evidence type="ECO:0000259" key="17">
    <source>
        <dbReference type="PROSITE" id="PS50268"/>
    </source>
</evidence>
<feature type="domain" description="Cadherin" evidence="17">
    <location>
        <begin position="280"/>
        <end position="385"/>
    </location>
</feature>
<feature type="domain" description="Cadherin" evidence="17">
    <location>
        <begin position="75"/>
        <end position="180"/>
    </location>
</feature>
<dbReference type="SUPFAM" id="SSF49313">
    <property type="entry name" value="Cadherin-like"/>
    <property type="match status" value="24"/>
</dbReference>
<dbReference type="GO" id="GO:0048565">
    <property type="term" value="P:digestive tract development"/>
    <property type="evidence" value="ECO:0007669"/>
    <property type="project" value="UniProtKB-ARBA"/>
</dbReference>
<feature type="domain" description="Cadherin" evidence="17">
    <location>
        <begin position="2416"/>
        <end position="2520"/>
    </location>
</feature>
<dbReference type="InterPro" id="IPR020894">
    <property type="entry name" value="Cadherin_CS"/>
</dbReference>
<feature type="domain" description="EGF-like" evidence="16">
    <location>
        <begin position="2899"/>
        <end position="2937"/>
    </location>
</feature>
<feature type="disulfide bond" evidence="13">
    <location>
        <begin position="2908"/>
        <end position="2925"/>
    </location>
</feature>
<keyword evidence="3" id="KW-0812">Transmembrane</keyword>
<feature type="region of interest" description="Disordered" evidence="14">
    <location>
        <begin position="463"/>
        <end position="489"/>
    </location>
</feature>
<dbReference type="Pfam" id="PF00008">
    <property type="entry name" value="EGF"/>
    <property type="match status" value="3"/>
</dbReference>
<feature type="compositionally biased region" description="Basic and acidic residues" evidence="14">
    <location>
        <begin position="3601"/>
        <end position="3610"/>
    </location>
</feature>
<dbReference type="PROSITE" id="PS50025">
    <property type="entry name" value="LAM_G_DOMAIN"/>
    <property type="match status" value="1"/>
</dbReference>
<dbReference type="GO" id="GO:0016342">
    <property type="term" value="C:catenin complex"/>
    <property type="evidence" value="ECO:0007669"/>
    <property type="project" value="TreeGrafter"/>
</dbReference>
<accession>A0A7R9FHD0</accession>
<dbReference type="Gene3D" id="2.60.120.200">
    <property type="match status" value="1"/>
</dbReference>
<feature type="domain" description="EGF-like" evidence="16">
    <location>
        <begin position="3224"/>
        <end position="3259"/>
    </location>
</feature>
<feature type="domain" description="Cadherin" evidence="17">
    <location>
        <begin position="1015"/>
        <end position="1119"/>
    </location>
</feature>
<dbReference type="GO" id="GO:0007156">
    <property type="term" value="P:homophilic cell adhesion via plasma membrane adhesion molecules"/>
    <property type="evidence" value="ECO:0007669"/>
    <property type="project" value="InterPro"/>
</dbReference>
<evidence type="ECO:0000256" key="14">
    <source>
        <dbReference type="SAM" id="MobiDB-lite"/>
    </source>
</evidence>
<feature type="domain" description="Cadherin" evidence="17">
    <location>
        <begin position="1368"/>
        <end position="1469"/>
    </location>
</feature>
<evidence type="ECO:0000256" key="5">
    <source>
        <dbReference type="ARBA" id="ARBA00022737"/>
    </source>
</evidence>
<sequence length="3803" mass="421500">MAVQVTVCDNELSPCFQVTVCDNELSPCFQVTVCDNELSPCFQVTVCDNGEPALTSTTTVVVTVEDVNDHAPQFEQSFYKVNIPESANHDTPLFQVLAYDEDIGPNGDLQYSILSGRGMGKFKIHPKTGLVYAQRSFQAGQEYDLRIQAEDNGTQKKNQATRVSIQVLRVPKNSPHPPTFKAPNQVVEVTESDSVGFLVALIQAGDEDEDRLWYNIVGGDDQDEFFIGRDKGDVLLAKQLDWERKNNYNLTISVTDGSHTSHTQLLVNVIDINDHRPEFSDRFYHADVSEDLEEGTTILRLLATDKDEGERLYYSWHAARESISLDLFKLDSVSGAIYLQEKLDRETIEEHVLTVMVKDQGTPSKRNYARVTITVHDHNDHSPEFTSPIIQGKVYETSSVGAVVVQVCAIDRDRGENARITYSIISGCPPSNRYNRIQNVKRGVAVLYKMHWRIRKGTSTRERGGEFLEWSREPTSTSRRPLSTTQRSNSSLHLSQASVLDVLVLNLQEVFEQSAGALSLSLGVSNNTISPCDVSGNVGNAFKVDPSLGSVSVSKDLDMSVLSEYMLIVRATDAGSPFLSSTIPVHILVTMADNAPPRFSKQVYTVEVYENQPIGAYVSLLETRSSSSLFYEIMEGNSNEMFLINPSTGVITTQQQLDYESRHWYNLTIEASNMAGAKSRCWVSVHVLDRNDNAPRFLQVSYSGSVLESAAIGSLVLTNNSSPLALKARDADSGLNSLLSYDIVESLPRRFFKIDPITGVILTTLGLDYETTPEFHFSVKVFDSGHPQLSSDTVARVRILVMDVNDNPPLFVTPHYNATLFLPTYGGVTVLLVNALDPDTLTNTRLRYDIIDGNKGDVFAVDETTGKITVSNPKHVKHYHALHLRVSDGKFSGVARVYIKVERSGSSYLRFHKELYEGTVLENSTKISNVLVVDVLGGGLNEHVLFSILSPTDMFEIGSTSGAIRSSGKKFDREEKEHFEIVAETNGYLDGMRHVAHAIVNITVLDMNDNCPMFVDMPYRSIISVNALKGDVVIKVHAIDLDKGENGEVRYELTKGHGELFKVCRKTGEIQLKQNLEGLNRGLDVPYELTITAYDGGIIPCTSKASVQLKIVDELTPSFNKQLYTVSVVENIELYSPLDIDIRAESPFGHTLVYTIVAGDDLEEFSLDFTLGVIYVVDQLDRERQDHYDLTLRATDTLTKASSDITVTVFVQDINDCPPEFGENVFNVSVLEDALLETLLLRVQATDKDVGMNQLVRYEIHKDSSNSSEYFHIDPEDGSIYLKRSLDHELSESHHFTVVAADEGLSSLFTTAHVLVKVHQTNILNLPVIGSLVYCESSALDQAATGSILKHTLKTSILDTNDNPPEFEQSSYVCFLSEDATRGQFVTMVAASDPDYVDLDNLVYAIMGGNRLQIFSIDPATGVITLRNLQNFADPREHTLNVSVTDGVYTSFARVKIELLPANRHNPSFPQVQVEAKVMENLPHGTFVTKVTATDEDFGIYGEITYSIPSEWIRETFRIDKKTGEIFTMKKINRETDKLYEIPVASLDGGGRRGFTMVRVKVLDDNDNAPRFLLREYKATIPSNFATNFTLIKVGSFVKAVDDDENISAEVEYSIYETQYSEAKDIFGINRHTGSIHLLKSAVRWVNQVFQFFIRAQDYGTPRLHSYVPIEINVMDPQEVVPIFERRDGNFLISENSSPGTLITRLKTVTNTSVRYLLVSGSEQTPQFAVDSSGRLTLLRSLDRELQDFHLIAVLAETDSAPPLTALTQVTLKVLDENDNAPEFESSPYKMTLGENVVEGTSILRVFARDMDEGVNGEVRYSFSPEMGGLSDTFALDAYTGWITTLTQLDKEKQSEIVFQVVATDNGHQRHFARTSVYITLQDYNDNPPVFTNRHYVAAVNEDALPGTMVIQIKITDADMNLRSPIEFYITRGDPRSQFKIGHDSRVYVAKPLDREKESIYLLDVTATDGKFIATTAVTIEILDVNDNPPLCLKPRYHQLLSEGVNPGSYVLTILASDNDEETNTNLHFYLTGEGSDHFIIDKTEEAWIEKSNPSISWWPMWRTEISLSGSVLPIVEIIVSDLNDNSPQFTMDTYSATLAEGVMVGTMVAKIHATDKDTGTNGGQDGKSTGRMMAKMTRTQVQFYLILFRKNNGQVDKSTGRMMAKMTRTQIQFSLILFRKNSGQDDKSTGRMVANMTRAQVQFYFILFRKNSGQDGKSTGTVSLLSSKNYGGQGDKDTGVNRRIKYSLAYSAGGHFNITADSGIVTLVKPLDRDTRAMYNLSVQALDRGVPQLSELAALTVTVLGYNDNPPEFTSKYYHATVPESVSVGSEVARVLATGGSAGVIYSIIGGNVQDKFKIHPKTGVISTVSQLDYERAKVYYLIIQAVDGGFPPLSNHASVNITVTDSNDNPPVFNLASYTAYIGEDAPIGAKVLQVFAHDVDQESNGMVLYSLKHRWQNKKFSIDKKTGHITVAGSLDRESVSSYVMEVQARDGGIPVLSNSVVVKIELSDSNDNPPVFSKPNYTVVFQEDKPLGFTVLKFVVSDDDIAPNTGPYTFDILSGNDRGSFLLEHDGTLKTAVKLNSIKKDRYFLRVRVYDNGAPSLFSDTVVDIKVVEESQYPPIITPMEIIVNSFMDRFPGGLLGKIHASDQDQYDILTYKLVSTAAGGISENNANNLFDLDRNNGTLLALPRLDVGEYWINVSVTDGKFTTHSIIKVSVLLVTEEMLRNSITVRFEDVDPLVFMINHSKGFVRVVRNTLRVRVKDVIIISLEVSGNEQHMKHDPTRSGGNVHVLFAVRKQQTKLDSTSYYSSDTVYRAIKDHLEELQSVTGLVAGEIVYDKCITNYCVYGECRNYTTLDISDVRPIANELVSFVSPRYSRKAKCQCKEGYAGDLCEVVVDACAGDPCPSKKTCLPDATVGGYTCACPEGLVGSACETDVISCLDRMCYIPRNPVSFSGKSYTQYSINKTVLRKTMEERLLLSFRMRTVHLTGNLMYAAGRMDYNILEIVNGVLQYRFELGSGEGVARVSDVFVSDGSWHEVLLEREGNSARVTVDGRHVAHGSAPGVSDMLNLQSDCLYLGSEVRPHPTILGFEDVQQGFTGCMDDVRISGVSVPLHMSGSGSIAVLKRFANVEFGCDTGTVLMAPGVCGSQPCLNGGTCKDLGGDSFRCECHTRFTGPTCSLDTDPCASSPCLHGGFCRQGPTLGGYACECSSDLSGKRCELGWYCNSDPCRNGGTCEEGDSGPACRCAGYAGELCEADVDECEMGGCFNGATCVNEPGGFQCICPPNATGPHCGEPLYSTQISSSIYNVTWEEVVGILVSVTIICLVVTLFVIYRRFHVNTSRNKRNQATNEVIKGVVMNSFSIRPNESVFKRGTKHTNMEVTQVFPHYLPRSPSYISSSESTPYSSNALNNVDTVRSLSSAESEDYPQSPSLPPRADNSHKTDWPDLMEHKQMSIYSTNMNNDLQPGIVPELLSCVMTSELAGQRSQVADDVHHDNNDPHTIESNHWDYKDWVSRSRSRLPNIAELSDSPSSHSNQSITNSNCRGNAAITPGPIETGQVIEVVSRAQDKTYFSESKQPNCPCHTISGNEYHSYTPERINDDHESESKSQSLNTGKKDSPPHGSTNQSAQSDGKSNLTEQIRWANSAKYLGLTLDTKLTWRLHCTERLNKARQGLGILGPLLNRRSAPSTRNGLTLYKHLLKPILDYACPTWGHLADTYMRRMQAFQSMCLRIIVNAPWYVRNETLHCDLDMPTIKDHFRKLTQSFYDRLPGAINPLIQGIGNYVIDPGGFHRRPKALLG</sequence>
<feature type="region of interest" description="Disordered" evidence="14">
    <location>
        <begin position="3421"/>
        <end position="3447"/>
    </location>
</feature>
<dbReference type="InterPro" id="IPR015919">
    <property type="entry name" value="Cadherin-like_sf"/>
</dbReference>
<keyword evidence="2 13" id="KW-0245">EGF-like domain</keyword>
<dbReference type="PROSITE" id="PS50268">
    <property type="entry name" value="CADHERIN_2"/>
    <property type="match status" value="24"/>
</dbReference>
<dbReference type="GO" id="GO:0007163">
    <property type="term" value="P:establishment or maintenance of cell polarity"/>
    <property type="evidence" value="ECO:0007669"/>
    <property type="project" value="UniProtKB-ARBA"/>
</dbReference>
<evidence type="ECO:0000259" key="15">
    <source>
        <dbReference type="PROSITE" id="PS50025"/>
    </source>
</evidence>
<dbReference type="PROSITE" id="PS00010">
    <property type="entry name" value="ASX_HYDROXYL"/>
    <property type="match status" value="1"/>
</dbReference>
<dbReference type="FunFam" id="2.60.40.60:FF:000051">
    <property type="entry name" value="FAT atypical cadherin 1"/>
    <property type="match status" value="1"/>
</dbReference>
<dbReference type="GO" id="GO:0008013">
    <property type="term" value="F:beta-catenin binding"/>
    <property type="evidence" value="ECO:0007669"/>
    <property type="project" value="TreeGrafter"/>
</dbReference>
<dbReference type="PANTHER" id="PTHR24027">
    <property type="entry name" value="CADHERIN-23"/>
    <property type="match status" value="1"/>
</dbReference>
<dbReference type="InterPro" id="IPR018097">
    <property type="entry name" value="EGF_Ca-bd_CS"/>
</dbReference>
<dbReference type="GO" id="GO:0005509">
    <property type="term" value="F:calcium ion binding"/>
    <property type="evidence" value="ECO:0007669"/>
    <property type="project" value="UniProtKB-UniRule"/>
</dbReference>
<evidence type="ECO:0000256" key="2">
    <source>
        <dbReference type="ARBA" id="ARBA00022536"/>
    </source>
</evidence>
<protein>
    <submittedName>
        <fullName evidence="18">Uncharacterized protein</fullName>
    </submittedName>
</protein>
<evidence type="ECO:0000256" key="12">
    <source>
        <dbReference type="PROSITE-ProRule" id="PRU00043"/>
    </source>
</evidence>
<feature type="domain" description="EGF-like" evidence="16">
    <location>
        <begin position="3185"/>
        <end position="3223"/>
    </location>
</feature>
<dbReference type="FunFam" id="2.60.40.60:FF:000041">
    <property type="entry name" value="FAT atypical cadherin 1"/>
    <property type="match status" value="1"/>
</dbReference>
<feature type="domain" description="EGF-like" evidence="16">
    <location>
        <begin position="3146"/>
        <end position="3183"/>
    </location>
</feature>
<evidence type="ECO:0000256" key="4">
    <source>
        <dbReference type="ARBA" id="ARBA00022729"/>
    </source>
</evidence>
<feature type="region of interest" description="Disordered" evidence="14">
    <location>
        <begin position="3591"/>
        <end position="3640"/>
    </location>
</feature>
<evidence type="ECO:0000256" key="13">
    <source>
        <dbReference type="PROSITE-ProRule" id="PRU00076"/>
    </source>
</evidence>
<feature type="domain" description="Cadherin" evidence="17">
    <location>
        <begin position="1785"/>
        <end position="1891"/>
    </location>
</feature>
<dbReference type="CDD" id="cd00054">
    <property type="entry name" value="EGF_CA"/>
    <property type="match status" value="5"/>
</dbReference>
<dbReference type="FunFam" id="2.60.40.60:FF:000033">
    <property type="entry name" value="FAT atypical cadherin 1"/>
    <property type="match status" value="1"/>
</dbReference>
<feature type="domain" description="Cadherin" evidence="17">
    <location>
        <begin position="912"/>
        <end position="1014"/>
    </location>
</feature>
<dbReference type="FunFam" id="2.60.40.60:FF:000026">
    <property type="entry name" value="FAT atypical cadherin 1"/>
    <property type="match status" value="2"/>
</dbReference>
<dbReference type="InterPro" id="IPR002126">
    <property type="entry name" value="Cadherin-like_dom"/>
</dbReference>
<dbReference type="SMART" id="SM00112">
    <property type="entry name" value="CA"/>
    <property type="match status" value="23"/>
</dbReference>
<feature type="domain" description="Cadherin" evidence="17">
    <location>
        <begin position="1470"/>
        <end position="1572"/>
    </location>
</feature>
<feature type="disulfide bond" evidence="13">
    <location>
        <begin position="2927"/>
        <end position="2936"/>
    </location>
</feature>
<feature type="domain" description="Cadherin" evidence="17">
    <location>
        <begin position="698"/>
        <end position="811"/>
    </location>
</feature>
<keyword evidence="10 13" id="KW-1015">Disulfide bond</keyword>
<dbReference type="FunFam" id="2.60.40.60:FF:000013">
    <property type="entry name" value="Cadherin EGF LAG seven-pass G-type receptor"/>
    <property type="match status" value="2"/>
</dbReference>